<keyword evidence="3" id="KW-1185">Reference proteome</keyword>
<dbReference type="AlphaFoldDB" id="A0AAE2D1F9"/>
<protein>
    <submittedName>
        <fullName evidence="2">Uncharacterized protein</fullName>
    </submittedName>
</protein>
<dbReference type="Proteomes" id="UP001292079">
    <property type="component" value="Unassembled WGS sequence"/>
</dbReference>
<gene>
    <name evidence="2" type="ORF">MN116_008792</name>
</gene>
<reference evidence="2" key="1">
    <citation type="submission" date="2022-04" db="EMBL/GenBank/DDBJ databases">
        <authorList>
            <person name="Xu L."/>
            <person name="Lv Z."/>
        </authorList>
    </citation>
    <scope>NUCLEOTIDE SEQUENCE</scope>
    <source>
        <strain evidence="2">LV_2022a</strain>
    </source>
</reference>
<organism evidence="2 3">
    <name type="scientific">Schistosoma mekongi</name>
    <name type="common">Parasitic worm</name>
    <dbReference type="NCBI Taxonomy" id="38744"/>
    <lineage>
        <taxon>Eukaryota</taxon>
        <taxon>Metazoa</taxon>
        <taxon>Spiralia</taxon>
        <taxon>Lophotrochozoa</taxon>
        <taxon>Platyhelminthes</taxon>
        <taxon>Trematoda</taxon>
        <taxon>Digenea</taxon>
        <taxon>Strigeidida</taxon>
        <taxon>Schistosomatoidea</taxon>
        <taxon>Schistosomatidae</taxon>
        <taxon>Schistosoma</taxon>
    </lineage>
</organism>
<keyword evidence="1" id="KW-1133">Transmembrane helix</keyword>
<reference evidence="2" key="2">
    <citation type="journal article" date="2023" name="Infect Dis Poverty">
        <title>Chromosome-scale genome of the human blood fluke Schistosoma mekongi and its implications for public health.</title>
        <authorList>
            <person name="Zhou M."/>
            <person name="Xu L."/>
            <person name="Xu D."/>
            <person name="Chen W."/>
            <person name="Khan J."/>
            <person name="Hu Y."/>
            <person name="Huang H."/>
            <person name="Wei H."/>
            <person name="Zhang Y."/>
            <person name="Chusongsang P."/>
            <person name="Tanasarnprasert K."/>
            <person name="Hu X."/>
            <person name="Limpanont Y."/>
            <person name="Lv Z."/>
        </authorList>
    </citation>
    <scope>NUCLEOTIDE SEQUENCE</scope>
    <source>
        <strain evidence="2">LV_2022a</strain>
    </source>
</reference>
<comment type="caution">
    <text evidence="2">The sequence shown here is derived from an EMBL/GenBank/DDBJ whole genome shotgun (WGS) entry which is preliminary data.</text>
</comment>
<keyword evidence="1" id="KW-0812">Transmembrane</keyword>
<feature type="transmembrane region" description="Helical" evidence="1">
    <location>
        <begin position="20"/>
        <end position="41"/>
    </location>
</feature>
<evidence type="ECO:0000313" key="2">
    <source>
        <dbReference type="EMBL" id="KAK4467873.1"/>
    </source>
</evidence>
<feature type="transmembrane region" description="Helical" evidence="1">
    <location>
        <begin position="261"/>
        <end position="279"/>
    </location>
</feature>
<name>A0AAE2D1F9_SCHME</name>
<keyword evidence="1" id="KW-0472">Membrane</keyword>
<evidence type="ECO:0000256" key="1">
    <source>
        <dbReference type="SAM" id="Phobius"/>
    </source>
</evidence>
<accession>A0AAE2D1F9</accession>
<evidence type="ECO:0000313" key="3">
    <source>
        <dbReference type="Proteomes" id="UP001292079"/>
    </source>
</evidence>
<sequence length="754" mass="84415">MSFHHPLQLFSRTSRDHLEYIKRISILCIIFILLKCITSVISSSKSLNIEYDTPLTINFIPNSNEVILYKPLIIRCELHALHHNLHKNVLSNTFSMFFQCPLVTWGKFCFHNCQSACIDNEFNNQCPYSNELNLIQCRKSINQYGYYYYEYTITNLTQIWLPTTTDNTTNKYYNENDKINSFSCKTGGLETPKITLKLSKSIKQTPSPAPTTTPTTINQSINLLNTHLINQQNLSIKSKLINQFNESIHHSDIKIALTREILIIGAIIVVLISVVLNVFCCIRCALIRQYSNSKERAHMQHLFCMAEEIRNARLVKQINGKGRSYRDKIAQQQQLHGLTHLLHDNRGRGNSLLLMNKIQSQSNGYESYQPSIDYGSEYMTGINCPGYTFNDNHSSSGLPIDLYQRYLPDGKSGNRQSISAFSLVPGQIPLSWTNGSSSNGINHNTINNEAHHRSISSIQRTDICHGISNNRGGGGGGSNSGICGDGNNSLTSQHSSQQQITAAITNFYLQHQQHFLELQNHLNNNLETSTIHQLGSDGITSCFDSIDQPDSSNLSEINNNHLININNFDKINYQSINQSPIIGLRNNNNNNLYIKGKLSSSSSPSSLRNTSMIQSINNNNNNNHSNYIIPNDTIINNQLITNFSHKPLSPINNNDNNNNNRSQPIGLSQSQLAILINQLHNTTTTTAITPITTTDTTDNNNNNNNNSINSPILINKSILDDTLNSQFDSGTGTDSGKMSIDSSSELKKINSLIS</sequence>
<proteinExistence type="predicted"/>
<dbReference type="EMBL" id="JALJAT010000008">
    <property type="protein sequence ID" value="KAK4467873.1"/>
    <property type="molecule type" value="Genomic_DNA"/>
</dbReference>